<dbReference type="HAMAP" id="MF_00984">
    <property type="entry name" value="SSB"/>
    <property type="match status" value="1"/>
</dbReference>
<accession>A0A8S5MJK5</accession>
<dbReference type="InterPro" id="IPR011344">
    <property type="entry name" value="ssDNA-bd"/>
</dbReference>
<dbReference type="GO" id="GO:0009295">
    <property type="term" value="C:nucleoid"/>
    <property type="evidence" value="ECO:0007669"/>
    <property type="project" value="TreeGrafter"/>
</dbReference>
<evidence type="ECO:0000256" key="1">
    <source>
        <dbReference type="ARBA" id="ARBA00023125"/>
    </source>
</evidence>
<reference evidence="4" key="1">
    <citation type="journal article" date="2021" name="Proc. Natl. Acad. Sci. U.S.A.">
        <title>A Catalog of Tens of Thousands of Viruses from Human Metagenomes Reveals Hidden Associations with Chronic Diseases.</title>
        <authorList>
            <person name="Tisza M.J."/>
            <person name="Buck C.B."/>
        </authorList>
    </citation>
    <scope>NUCLEOTIDE SEQUENCE</scope>
    <source>
        <strain evidence="4">CtHMI2</strain>
    </source>
</reference>
<protein>
    <submittedName>
        <fullName evidence="4">Single strand binding protein</fullName>
    </submittedName>
</protein>
<proteinExistence type="inferred from homology"/>
<name>A0A8S5MJK5_9CAUD</name>
<dbReference type="CDD" id="cd04496">
    <property type="entry name" value="SSB_OBF"/>
    <property type="match status" value="1"/>
</dbReference>
<dbReference type="Pfam" id="PF00436">
    <property type="entry name" value="SSB"/>
    <property type="match status" value="1"/>
</dbReference>
<dbReference type="PANTHER" id="PTHR10302:SF27">
    <property type="entry name" value="SINGLE-STRANDED DNA-BINDING PROTEIN"/>
    <property type="match status" value="1"/>
</dbReference>
<dbReference type="NCBIfam" id="TIGR00621">
    <property type="entry name" value="ssb"/>
    <property type="match status" value="1"/>
</dbReference>
<evidence type="ECO:0000313" key="4">
    <source>
        <dbReference type="EMBL" id="DAD82428.1"/>
    </source>
</evidence>
<sequence>MSVNKVILMGYTGKDPDVKTFDNGGVVAQFTLATTKRGFKTKDGKEIPERTEWHNIVLSNGLAKIASQCVKKGDKLYIEGELRTRSYDNNGVKHFISEVYGYNMEMLTPRKDGQSVGRQGAVPTPPTPNPDDLPF</sequence>
<evidence type="ECO:0000256" key="2">
    <source>
        <dbReference type="PROSITE-ProRule" id="PRU00252"/>
    </source>
</evidence>
<dbReference type="GO" id="GO:0003697">
    <property type="term" value="F:single-stranded DNA binding"/>
    <property type="evidence" value="ECO:0007669"/>
    <property type="project" value="InterPro"/>
</dbReference>
<feature type="compositionally biased region" description="Pro residues" evidence="3">
    <location>
        <begin position="123"/>
        <end position="135"/>
    </location>
</feature>
<dbReference type="InterPro" id="IPR000424">
    <property type="entry name" value="Primosome_PriB/ssb"/>
</dbReference>
<dbReference type="InterPro" id="IPR012340">
    <property type="entry name" value="NA-bd_OB-fold"/>
</dbReference>
<keyword evidence="1 2" id="KW-0238">DNA-binding</keyword>
<dbReference type="GO" id="GO:0006260">
    <property type="term" value="P:DNA replication"/>
    <property type="evidence" value="ECO:0007669"/>
    <property type="project" value="InterPro"/>
</dbReference>
<dbReference type="Gene3D" id="2.40.50.140">
    <property type="entry name" value="Nucleic acid-binding proteins"/>
    <property type="match status" value="1"/>
</dbReference>
<dbReference type="SUPFAM" id="SSF50249">
    <property type="entry name" value="Nucleic acid-binding proteins"/>
    <property type="match status" value="1"/>
</dbReference>
<dbReference type="PANTHER" id="PTHR10302">
    <property type="entry name" value="SINGLE-STRANDED DNA-BINDING PROTEIN"/>
    <property type="match status" value="1"/>
</dbReference>
<dbReference type="PROSITE" id="PS50935">
    <property type="entry name" value="SSB"/>
    <property type="match status" value="1"/>
</dbReference>
<organism evidence="4">
    <name type="scientific">Siphoviridae sp. ctHMI2</name>
    <dbReference type="NCBI Taxonomy" id="2826231"/>
    <lineage>
        <taxon>Viruses</taxon>
        <taxon>Duplodnaviria</taxon>
        <taxon>Heunggongvirae</taxon>
        <taxon>Uroviricota</taxon>
        <taxon>Caudoviricetes</taxon>
    </lineage>
</organism>
<feature type="region of interest" description="Disordered" evidence="3">
    <location>
        <begin position="109"/>
        <end position="135"/>
    </location>
</feature>
<dbReference type="EMBL" id="BK014919">
    <property type="protein sequence ID" value="DAD82428.1"/>
    <property type="molecule type" value="Genomic_DNA"/>
</dbReference>
<evidence type="ECO:0000256" key="3">
    <source>
        <dbReference type="SAM" id="MobiDB-lite"/>
    </source>
</evidence>